<organism evidence="5 6">
    <name type="scientific">Kribbella turkmenica</name>
    <dbReference type="NCBI Taxonomy" id="2530375"/>
    <lineage>
        <taxon>Bacteria</taxon>
        <taxon>Bacillati</taxon>
        <taxon>Actinomycetota</taxon>
        <taxon>Actinomycetes</taxon>
        <taxon>Propionibacteriales</taxon>
        <taxon>Kribbellaceae</taxon>
        <taxon>Kribbella</taxon>
    </lineage>
</organism>
<name>A0A4R4WG13_9ACTN</name>
<evidence type="ECO:0000256" key="3">
    <source>
        <dbReference type="ARBA" id="ARBA00022448"/>
    </source>
</evidence>
<evidence type="ECO:0000256" key="4">
    <source>
        <dbReference type="ARBA" id="ARBA00022729"/>
    </source>
</evidence>
<proteinExistence type="inferred from homology"/>
<dbReference type="PANTHER" id="PTHR43649:SF31">
    <property type="entry name" value="SN-GLYCEROL-3-PHOSPHATE-BINDING PERIPLASMIC PROTEIN UGPB"/>
    <property type="match status" value="1"/>
</dbReference>
<dbReference type="SUPFAM" id="SSF53850">
    <property type="entry name" value="Periplasmic binding protein-like II"/>
    <property type="match status" value="1"/>
</dbReference>
<dbReference type="InterPro" id="IPR050490">
    <property type="entry name" value="Bact_solute-bd_prot1"/>
</dbReference>
<dbReference type="GO" id="GO:0030313">
    <property type="term" value="C:cell envelope"/>
    <property type="evidence" value="ECO:0007669"/>
    <property type="project" value="UniProtKB-SubCell"/>
</dbReference>
<dbReference type="RefSeq" id="WP_132325009.1">
    <property type="nucleotide sequence ID" value="NZ_SMKR01000142.1"/>
</dbReference>
<dbReference type="PROSITE" id="PS51257">
    <property type="entry name" value="PROKAR_LIPOPROTEIN"/>
    <property type="match status" value="1"/>
</dbReference>
<dbReference type="Gene3D" id="3.40.190.10">
    <property type="entry name" value="Periplasmic binding protein-like II"/>
    <property type="match status" value="2"/>
</dbReference>
<dbReference type="InterPro" id="IPR022386">
    <property type="entry name" value="Chitin_NgcE"/>
</dbReference>
<dbReference type="InterPro" id="IPR006059">
    <property type="entry name" value="SBP"/>
</dbReference>
<sequence>MLKRRTVLQGALAGALVGGCSSGTTPPPKVDPDNPFKAALDKPVEVLTGEEYGGFGAAAYRKKHAAATVTPTVTAKLRDLLLPRFAAGNPPDAVLNTGDGRLELGRLVREGQLSDLRPLLNAPAWDNADVTVKDVVLPGMLDAGRYDGTQRTVNYVATVYGLWYSAALFQRYGWDVPRTWPELLALGTEMKAAGLGPFVYAGAHPYYLLEMVLTLAAKTGGHDVVKRIDNLEDGAWKDESVTRAISAAGDLAKRGLIAPGSAEFDHLTSQKRFLAAKAGLLPCGNWLENEMKPLIPRNFALTMIGVPPLDGSSALARGLHVEATAPYLVPAKAKNEAGGFEYLRAMLSKDVATQVTQEANQLTIVRGAADGLEIGTALRSARDLLSAAGDQVITWYFADWYPEFATAAAEATGQFVAGGLQLSEWTARVQSAADKLKQDKAITKYHRD</sequence>
<dbReference type="OrthoDB" id="8663148at2"/>
<dbReference type="NCBIfam" id="TIGR03851">
    <property type="entry name" value="chitin_NgcE"/>
    <property type="match status" value="1"/>
</dbReference>
<evidence type="ECO:0000313" key="5">
    <source>
        <dbReference type="EMBL" id="TDD17929.1"/>
    </source>
</evidence>
<dbReference type="Pfam" id="PF01547">
    <property type="entry name" value="SBP_bac_1"/>
    <property type="match status" value="1"/>
</dbReference>
<evidence type="ECO:0000256" key="2">
    <source>
        <dbReference type="ARBA" id="ARBA00008520"/>
    </source>
</evidence>
<accession>A0A4R4WG13</accession>
<dbReference type="PANTHER" id="PTHR43649">
    <property type="entry name" value="ARABINOSE-BINDING PROTEIN-RELATED"/>
    <property type="match status" value="1"/>
</dbReference>
<comment type="similarity">
    <text evidence="2">Belongs to the bacterial solute-binding protein 1 family.</text>
</comment>
<dbReference type="EMBL" id="SMKR01000142">
    <property type="protein sequence ID" value="TDD17929.1"/>
    <property type="molecule type" value="Genomic_DNA"/>
</dbReference>
<keyword evidence="3" id="KW-0813">Transport</keyword>
<evidence type="ECO:0000256" key="1">
    <source>
        <dbReference type="ARBA" id="ARBA00004196"/>
    </source>
</evidence>
<evidence type="ECO:0000313" key="6">
    <source>
        <dbReference type="Proteomes" id="UP000295172"/>
    </source>
</evidence>
<protein>
    <submittedName>
        <fullName evidence="5">Carbohydrate ABC transporter, N-acetylglucosamine/diacetylchitobiose-binding protein</fullName>
    </submittedName>
</protein>
<comment type="caution">
    <text evidence="5">The sequence shown here is derived from an EMBL/GenBank/DDBJ whole genome shotgun (WGS) entry which is preliminary data.</text>
</comment>
<reference evidence="5 6" key="1">
    <citation type="submission" date="2019-02" db="EMBL/GenBank/DDBJ databases">
        <title>Draft genome sequences of novel Actinobacteria.</title>
        <authorList>
            <person name="Sahin N."/>
            <person name="Ay H."/>
            <person name="Saygin H."/>
        </authorList>
    </citation>
    <scope>NUCLEOTIDE SEQUENCE [LARGE SCALE GENOMIC DNA]</scope>
    <source>
        <strain evidence="5 6">16K104</strain>
    </source>
</reference>
<comment type="subcellular location">
    <subcellularLocation>
        <location evidence="1">Cell envelope</location>
    </subcellularLocation>
</comment>
<dbReference type="Proteomes" id="UP000295172">
    <property type="component" value="Unassembled WGS sequence"/>
</dbReference>
<keyword evidence="4" id="KW-0732">Signal</keyword>
<gene>
    <name evidence="5" type="primary">ngcE</name>
    <name evidence="5" type="ORF">E1218_26910</name>
</gene>
<keyword evidence="6" id="KW-1185">Reference proteome</keyword>
<dbReference type="AlphaFoldDB" id="A0A4R4WG13"/>